<comment type="caution">
    <text evidence="2">The sequence shown here is derived from an EMBL/GenBank/DDBJ whole genome shotgun (WGS) entry which is preliminary data.</text>
</comment>
<dbReference type="Pfam" id="PF00583">
    <property type="entry name" value="Acetyltransf_1"/>
    <property type="match status" value="1"/>
</dbReference>
<sequence length="155" mass="17480">MLLGHAFAAPYAALHPELAFVSVDGEGVSGYVLGALDTEEFEERLEREWWPPARQQYPETDNRVVQHIHHPPRTDLDLVQRYPSHLHVNLLARTRGQGVGAALVDTLLDALAQRGSRGVHLHVRHHNTHAIGFYRHLGFTEVESTPEKLVFGKLF</sequence>
<protein>
    <submittedName>
        <fullName evidence="2">GNAT family N-acetyltransferase</fullName>
    </submittedName>
</protein>
<dbReference type="InterPro" id="IPR051822">
    <property type="entry name" value="Glycosyl_Hydrolase_84"/>
</dbReference>
<accession>A0A563F234</accession>
<keyword evidence="3" id="KW-1185">Reference proteome</keyword>
<organism evidence="2 3">
    <name type="scientific">Lentzea tibetensis</name>
    <dbReference type="NCBI Taxonomy" id="2591470"/>
    <lineage>
        <taxon>Bacteria</taxon>
        <taxon>Bacillati</taxon>
        <taxon>Actinomycetota</taxon>
        <taxon>Actinomycetes</taxon>
        <taxon>Pseudonocardiales</taxon>
        <taxon>Pseudonocardiaceae</taxon>
        <taxon>Lentzea</taxon>
    </lineage>
</organism>
<evidence type="ECO:0000259" key="1">
    <source>
        <dbReference type="PROSITE" id="PS51186"/>
    </source>
</evidence>
<dbReference type="Proteomes" id="UP000316639">
    <property type="component" value="Unassembled WGS sequence"/>
</dbReference>
<dbReference type="PROSITE" id="PS51186">
    <property type="entry name" value="GNAT"/>
    <property type="match status" value="1"/>
</dbReference>
<dbReference type="GO" id="GO:0016747">
    <property type="term" value="F:acyltransferase activity, transferring groups other than amino-acyl groups"/>
    <property type="evidence" value="ECO:0007669"/>
    <property type="project" value="InterPro"/>
</dbReference>
<dbReference type="PANTHER" id="PTHR13170:SF16">
    <property type="entry name" value="PROTEIN O-GLCNACASE"/>
    <property type="match status" value="1"/>
</dbReference>
<dbReference type="InterPro" id="IPR000182">
    <property type="entry name" value="GNAT_dom"/>
</dbReference>
<dbReference type="OrthoDB" id="8593648at2"/>
<dbReference type="CDD" id="cd04301">
    <property type="entry name" value="NAT_SF"/>
    <property type="match status" value="1"/>
</dbReference>
<dbReference type="PANTHER" id="PTHR13170">
    <property type="entry name" value="O-GLCNACASE"/>
    <property type="match status" value="1"/>
</dbReference>
<dbReference type="InterPro" id="IPR016181">
    <property type="entry name" value="Acyl_CoA_acyltransferase"/>
</dbReference>
<evidence type="ECO:0000313" key="3">
    <source>
        <dbReference type="Proteomes" id="UP000316639"/>
    </source>
</evidence>
<reference evidence="2 3" key="1">
    <citation type="submission" date="2019-07" db="EMBL/GenBank/DDBJ databases">
        <title>Lentzea xizangensis sp. nov., isolated from Qinghai-Tibetan Plateau Soils.</title>
        <authorList>
            <person name="Huang J."/>
        </authorList>
    </citation>
    <scope>NUCLEOTIDE SEQUENCE [LARGE SCALE GENOMIC DNA]</scope>
    <source>
        <strain evidence="2 3">FXJ1.1311</strain>
    </source>
</reference>
<feature type="domain" description="N-acetyltransferase" evidence="1">
    <location>
        <begin position="16"/>
        <end position="155"/>
    </location>
</feature>
<proteinExistence type="predicted"/>
<dbReference type="AlphaFoldDB" id="A0A563F234"/>
<gene>
    <name evidence="2" type="ORF">FKR81_02630</name>
</gene>
<dbReference type="SUPFAM" id="SSF55729">
    <property type="entry name" value="Acyl-CoA N-acyltransferases (Nat)"/>
    <property type="match status" value="1"/>
</dbReference>
<dbReference type="Gene3D" id="3.40.630.30">
    <property type="match status" value="1"/>
</dbReference>
<dbReference type="EMBL" id="VOBR01000002">
    <property type="protein sequence ID" value="TWP53973.1"/>
    <property type="molecule type" value="Genomic_DNA"/>
</dbReference>
<keyword evidence="2" id="KW-0808">Transferase</keyword>
<evidence type="ECO:0000313" key="2">
    <source>
        <dbReference type="EMBL" id="TWP53973.1"/>
    </source>
</evidence>
<name>A0A563F234_9PSEU</name>